<keyword evidence="2" id="KW-1133">Transmembrane helix</keyword>
<feature type="region of interest" description="Disordered" evidence="1">
    <location>
        <begin position="494"/>
        <end position="564"/>
    </location>
</feature>
<keyword evidence="2" id="KW-0812">Transmembrane</keyword>
<accession>A0AAW0D6M8</accession>
<reference evidence="4 5" key="1">
    <citation type="submission" date="2024-01" db="EMBL/GenBank/DDBJ databases">
        <title>A draft genome for a cacao thread blight-causing isolate of Paramarasmius palmivorus.</title>
        <authorList>
            <person name="Baruah I.K."/>
            <person name="Bukari Y."/>
            <person name="Amoako-Attah I."/>
            <person name="Meinhardt L.W."/>
            <person name="Bailey B.A."/>
            <person name="Cohen S.P."/>
        </authorList>
    </citation>
    <scope>NUCLEOTIDE SEQUENCE [LARGE SCALE GENOMIC DNA]</scope>
    <source>
        <strain evidence="4 5">GH-12</strain>
    </source>
</reference>
<dbReference type="EMBL" id="JAYKXP010000022">
    <property type="protein sequence ID" value="KAK7046091.1"/>
    <property type="molecule type" value="Genomic_DNA"/>
</dbReference>
<evidence type="ECO:0000256" key="3">
    <source>
        <dbReference type="SAM" id="SignalP"/>
    </source>
</evidence>
<dbReference type="InterPro" id="IPR008928">
    <property type="entry name" value="6-hairpin_glycosidase_sf"/>
</dbReference>
<dbReference type="Proteomes" id="UP001383192">
    <property type="component" value="Unassembled WGS sequence"/>
</dbReference>
<evidence type="ECO:0000313" key="4">
    <source>
        <dbReference type="EMBL" id="KAK7046091.1"/>
    </source>
</evidence>
<comment type="caution">
    <text evidence="4">The sequence shown here is derived from an EMBL/GenBank/DDBJ whole genome shotgun (WGS) entry which is preliminary data.</text>
</comment>
<sequence>MLFLSIARVLFAFAFSVIQAQILHTTPLWDTNVTSSHSDRVNAADAALSQVVNRLDLSGIISTDVEVAHTLHFYEALANFNIMTHQQNLSETTMAYFRQLGVNFDSTGRPVGFVRDIIQGGYTATRAYLSLGDDYLLDKAKEYWDIMNIYTISDSDLQSGRTSGRNFSLPRTCGSSTSGNYSLGGAVFQNASRESSVIDIYETGYFFLLSSILASAETPPNSTYVSAARASLDFLMQQPFVPRLGVTAVITAGFCGNISLLWPGGTSTVGFVIEGLSLLAVLGNDEDLYKLLLETIQRTFDQTGLGWPNAKGILLNYKNQSTSQIPEVLPDVVARDIEFVRGLAVAYRNATSLPSDIRGAIKTFLGVQYNAVRKLASIGDNLYDGSWQDPSSRTYSPSFDVVNQSFAAQVLIDGIDIFDEPLAVPPPTSSSSRVPVATLAGSIVGGVLFLVILIALAAFFYRRHLRRQSADSHTTQSSPSHLFPSPSIFVGPNTEVTPFEWDPEAHRESPLQDTKERPLSGDQNVNKEPVADHASLGERPAESPPAVSTPHAEDSDSPPDYRSQ</sequence>
<evidence type="ECO:0008006" key="6">
    <source>
        <dbReference type="Google" id="ProtNLM"/>
    </source>
</evidence>
<dbReference type="AlphaFoldDB" id="A0AAW0D6M8"/>
<keyword evidence="5" id="KW-1185">Reference proteome</keyword>
<keyword evidence="3" id="KW-0732">Signal</keyword>
<feature type="chain" id="PRO_5043877910" description="Glycoside hydrolase family 76 protein" evidence="3">
    <location>
        <begin position="21"/>
        <end position="564"/>
    </location>
</feature>
<evidence type="ECO:0000313" key="5">
    <source>
        <dbReference type="Proteomes" id="UP001383192"/>
    </source>
</evidence>
<dbReference type="CDD" id="cd12087">
    <property type="entry name" value="TM_EGFR-like"/>
    <property type="match status" value="1"/>
</dbReference>
<dbReference type="GO" id="GO:0005975">
    <property type="term" value="P:carbohydrate metabolic process"/>
    <property type="evidence" value="ECO:0007669"/>
    <property type="project" value="InterPro"/>
</dbReference>
<name>A0AAW0D6M8_9AGAR</name>
<evidence type="ECO:0000256" key="1">
    <source>
        <dbReference type="SAM" id="MobiDB-lite"/>
    </source>
</evidence>
<feature type="transmembrane region" description="Helical" evidence="2">
    <location>
        <begin position="439"/>
        <end position="461"/>
    </location>
</feature>
<gene>
    <name evidence="4" type="ORF">VNI00_007088</name>
</gene>
<protein>
    <recommendedName>
        <fullName evidence="6">Glycoside hydrolase family 76 protein</fullName>
    </recommendedName>
</protein>
<feature type="signal peptide" evidence="3">
    <location>
        <begin position="1"/>
        <end position="20"/>
    </location>
</feature>
<feature type="compositionally biased region" description="Basic and acidic residues" evidence="1">
    <location>
        <begin position="529"/>
        <end position="541"/>
    </location>
</feature>
<feature type="compositionally biased region" description="Basic and acidic residues" evidence="1">
    <location>
        <begin position="503"/>
        <end position="519"/>
    </location>
</feature>
<dbReference type="SUPFAM" id="SSF48208">
    <property type="entry name" value="Six-hairpin glycosidases"/>
    <property type="match status" value="1"/>
</dbReference>
<proteinExistence type="predicted"/>
<evidence type="ECO:0000256" key="2">
    <source>
        <dbReference type="SAM" id="Phobius"/>
    </source>
</evidence>
<keyword evidence="2" id="KW-0472">Membrane</keyword>
<organism evidence="4 5">
    <name type="scientific">Paramarasmius palmivorus</name>
    <dbReference type="NCBI Taxonomy" id="297713"/>
    <lineage>
        <taxon>Eukaryota</taxon>
        <taxon>Fungi</taxon>
        <taxon>Dikarya</taxon>
        <taxon>Basidiomycota</taxon>
        <taxon>Agaricomycotina</taxon>
        <taxon>Agaricomycetes</taxon>
        <taxon>Agaricomycetidae</taxon>
        <taxon>Agaricales</taxon>
        <taxon>Marasmiineae</taxon>
        <taxon>Marasmiaceae</taxon>
        <taxon>Paramarasmius</taxon>
    </lineage>
</organism>